<evidence type="ECO:0000256" key="4">
    <source>
        <dbReference type="ARBA" id="ARBA00022989"/>
    </source>
</evidence>
<gene>
    <name evidence="7" type="ORF">SAMN05661077_0665</name>
</gene>
<evidence type="ECO:0000313" key="8">
    <source>
        <dbReference type="Proteomes" id="UP000183104"/>
    </source>
</evidence>
<name>A0A1G5B479_9GAMM</name>
<evidence type="ECO:0000256" key="5">
    <source>
        <dbReference type="ARBA" id="ARBA00023136"/>
    </source>
</evidence>
<dbReference type="Gene3D" id="3.30.700.10">
    <property type="entry name" value="Glycoprotein, Type 4 Pilin"/>
    <property type="match status" value="1"/>
</dbReference>
<evidence type="ECO:0000256" key="3">
    <source>
        <dbReference type="ARBA" id="ARBA00022692"/>
    </source>
</evidence>
<feature type="transmembrane region" description="Helical" evidence="6">
    <location>
        <begin position="7"/>
        <end position="28"/>
    </location>
</feature>
<dbReference type="Proteomes" id="UP000183104">
    <property type="component" value="Unassembled WGS sequence"/>
</dbReference>
<proteinExistence type="predicted"/>
<protein>
    <submittedName>
        <fullName evidence="7">MSHA pilin protein MshA</fullName>
    </submittedName>
</protein>
<evidence type="ECO:0000256" key="2">
    <source>
        <dbReference type="ARBA" id="ARBA00022481"/>
    </source>
</evidence>
<dbReference type="InterPro" id="IPR012902">
    <property type="entry name" value="N_methyl_site"/>
</dbReference>
<keyword evidence="5 6" id="KW-0472">Membrane</keyword>
<evidence type="ECO:0000313" key="7">
    <source>
        <dbReference type="EMBL" id="SCX84886.1"/>
    </source>
</evidence>
<accession>A0A1G5B479</accession>
<dbReference type="GO" id="GO:0016020">
    <property type="term" value="C:membrane"/>
    <property type="evidence" value="ECO:0007669"/>
    <property type="project" value="UniProtKB-SubCell"/>
</dbReference>
<dbReference type="SUPFAM" id="SSF54523">
    <property type="entry name" value="Pili subunits"/>
    <property type="match status" value="1"/>
</dbReference>
<keyword evidence="2" id="KW-0488">Methylation</keyword>
<dbReference type="InterPro" id="IPR045584">
    <property type="entry name" value="Pilin-like"/>
</dbReference>
<keyword evidence="4 6" id="KW-1133">Transmembrane helix</keyword>
<dbReference type="PROSITE" id="PS00409">
    <property type="entry name" value="PROKAR_NTER_METHYL"/>
    <property type="match status" value="1"/>
</dbReference>
<evidence type="ECO:0000256" key="6">
    <source>
        <dbReference type="SAM" id="Phobius"/>
    </source>
</evidence>
<reference evidence="8" key="1">
    <citation type="submission" date="2016-10" db="EMBL/GenBank/DDBJ databases">
        <authorList>
            <person name="Varghese N."/>
        </authorList>
    </citation>
    <scope>NUCLEOTIDE SEQUENCE [LARGE SCALE GENOMIC DNA]</scope>
    <source>
        <strain evidence="8">HL 19</strain>
    </source>
</reference>
<dbReference type="OrthoDB" id="6197717at2"/>
<evidence type="ECO:0000256" key="1">
    <source>
        <dbReference type="ARBA" id="ARBA00004167"/>
    </source>
</evidence>
<dbReference type="Pfam" id="PF07963">
    <property type="entry name" value="N_methyl"/>
    <property type="match status" value="1"/>
</dbReference>
<sequence length="139" mass="14398">MQKGQGGFTLIEVVVVIVILGILAAVALPRFVDLTDEANQAAYQGVESSLQGGLSLAHSKWLAQGQSGDVTMGSETITMNSSGWPTDGSNLLNTLQSNPADNSNWTDAGWGSDGDPLLDFSPGSSSIYYNATAGTISSD</sequence>
<dbReference type="EMBL" id="FMUN01000001">
    <property type="protein sequence ID" value="SCX84886.1"/>
    <property type="molecule type" value="Genomic_DNA"/>
</dbReference>
<dbReference type="RefSeq" id="WP_054966217.1">
    <property type="nucleotide sequence ID" value="NZ_FMUN01000001.1"/>
</dbReference>
<keyword evidence="8" id="KW-1185">Reference proteome</keyword>
<comment type="subcellular location">
    <subcellularLocation>
        <location evidence="1">Membrane</location>
        <topology evidence="1">Single-pass membrane protein</topology>
    </subcellularLocation>
</comment>
<dbReference type="AlphaFoldDB" id="A0A1G5B479"/>
<dbReference type="PANTHER" id="PTHR30093">
    <property type="entry name" value="GENERAL SECRETION PATHWAY PROTEIN G"/>
    <property type="match status" value="1"/>
</dbReference>
<keyword evidence="3 6" id="KW-0812">Transmembrane</keyword>
<dbReference type="PANTHER" id="PTHR30093:SF44">
    <property type="entry name" value="TYPE II SECRETION SYSTEM CORE PROTEIN G"/>
    <property type="match status" value="1"/>
</dbReference>
<organism evidence="7 8">
    <name type="scientific">Thiohalorhabdus denitrificans</name>
    <dbReference type="NCBI Taxonomy" id="381306"/>
    <lineage>
        <taxon>Bacteria</taxon>
        <taxon>Pseudomonadati</taxon>
        <taxon>Pseudomonadota</taxon>
        <taxon>Gammaproteobacteria</taxon>
        <taxon>Thiohalorhabdales</taxon>
        <taxon>Thiohalorhabdaceae</taxon>
        <taxon>Thiohalorhabdus</taxon>
    </lineage>
</organism>
<dbReference type="NCBIfam" id="TIGR02532">
    <property type="entry name" value="IV_pilin_GFxxxE"/>
    <property type="match status" value="1"/>
</dbReference>